<evidence type="ECO:0000313" key="2">
    <source>
        <dbReference type="EMBL" id="PHZ85669.1"/>
    </source>
</evidence>
<dbReference type="OrthoDB" id="9807407at2"/>
<evidence type="ECO:0000259" key="1">
    <source>
        <dbReference type="PROSITE" id="PS51819"/>
    </source>
</evidence>
<organism evidence="2 3">
    <name type="scientific">Paremcibacter congregatus</name>
    <dbReference type="NCBI Taxonomy" id="2043170"/>
    <lineage>
        <taxon>Bacteria</taxon>
        <taxon>Pseudomonadati</taxon>
        <taxon>Pseudomonadota</taxon>
        <taxon>Alphaproteobacteria</taxon>
        <taxon>Emcibacterales</taxon>
        <taxon>Emcibacteraceae</taxon>
        <taxon>Paremcibacter</taxon>
    </lineage>
</organism>
<dbReference type="Pfam" id="PF00903">
    <property type="entry name" value="Glyoxalase"/>
    <property type="match status" value="1"/>
</dbReference>
<evidence type="ECO:0000313" key="3">
    <source>
        <dbReference type="Proteomes" id="UP000229730"/>
    </source>
</evidence>
<reference evidence="2 3" key="1">
    <citation type="submission" date="2017-10" db="EMBL/GenBank/DDBJ databases">
        <title>Frigbacter circumglobatus gen. nov. sp. nov., isolated from sediment cultured in situ.</title>
        <authorList>
            <person name="Zhao Z."/>
        </authorList>
    </citation>
    <scope>NUCLEOTIDE SEQUENCE [LARGE SCALE GENOMIC DNA]</scope>
    <source>
        <strain evidence="2 3">ZYL</strain>
    </source>
</reference>
<dbReference type="InParanoid" id="A0A2G4YTK3"/>
<dbReference type="PANTHER" id="PTHR35006">
    <property type="entry name" value="GLYOXALASE FAMILY PROTEIN (AFU_ORTHOLOGUE AFUA_5G14830)"/>
    <property type="match status" value="1"/>
</dbReference>
<dbReference type="EMBL" id="PDEM01000009">
    <property type="protein sequence ID" value="PHZ85669.1"/>
    <property type="molecule type" value="Genomic_DNA"/>
</dbReference>
<dbReference type="CDD" id="cd07262">
    <property type="entry name" value="VOC_like"/>
    <property type="match status" value="1"/>
</dbReference>
<feature type="domain" description="VOC" evidence="1">
    <location>
        <begin position="1"/>
        <end position="124"/>
    </location>
</feature>
<accession>A0A2G4YTK3</accession>
<dbReference type="SUPFAM" id="SSF54593">
    <property type="entry name" value="Glyoxalase/Bleomycin resistance protein/Dihydroxybiphenyl dioxygenase"/>
    <property type="match status" value="1"/>
</dbReference>
<dbReference type="AlphaFoldDB" id="A0A2G4YTK3"/>
<proteinExistence type="predicted"/>
<name>A0A2G4YTK3_9PROT</name>
<dbReference type="PROSITE" id="PS51819">
    <property type="entry name" value="VOC"/>
    <property type="match status" value="1"/>
</dbReference>
<sequence length="127" mass="13882">MLGYVMVGTNDLQNTAKFYDAILAEIGAKRTMDFESFVAWGTDEKSTMFSISKPNDGKPATVGNGTMMAFATQNPETVDKIYAIALELGGTCEGEPGPRPNFDPNFYAGYFRDPEGNKCNAFHYPQG</sequence>
<dbReference type="Proteomes" id="UP000229730">
    <property type="component" value="Unassembled WGS sequence"/>
</dbReference>
<dbReference type="InterPro" id="IPR037523">
    <property type="entry name" value="VOC_core"/>
</dbReference>
<gene>
    <name evidence="2" type="ORF">CRD36_02990</name>
</gene>
<protein>
    <submittedName>
        <fullName evidence="2">Glyoxalase</fullName>
    </submittedName>
</protein>
<dbReference type="PANTHER" id="PTHR35006:SF1">
    <property type="entry name" value="BLL2941 PROTEIN"/>
    <property type="match status" value="1"/>
</dbReference>
<dbReference type="InterPro" id="IPR004360">
    <property type="entry name" value="Glyas_Fos-R_dOase_dom"/>
</dbReference>
<comment type="caution">
    <text evidence="2">The sequence shown here is derived from an EMBL/GenBank/DDBJ whole genome shotgun (WGS) entry which is preliminary data.</text>
</comment>
<keyword evidence="3" id="KW-1185">Reference proteome</keyword>
<dbReference type="InterPro" id="IPR029068">
    <property type="entry name" value="Glyas_Bleomycin-R_OHBP_Dase"/>
</dbReference>
<dbReference type="RefSeq" id="WP_099471253.1">
    <property type="nucleotide sequence ID" value="NZ_CAXBMK010000004.1"/>
</dbReference>
<dbReference type="Gene3D" id="3.10.180.10">
    <property type="entry name" value="2,3-Dihydroxybiphenyl 1,2-Dioxygenase, domain 1"/>
    <property type="match status" value="1"/>
</dbReference>